<dbReference type="Pfam" id="PF03466">
    <property type="entry name" value="LysR_substrate"/>
    <property type="match status" value="1"/>
</dbReference>
<dbReference type="Proteomes" id="UP000321635">
    <property type="component" value="Unassembled WGS sequence"/>
</dbReference>
<accession>A0A511X6B4</accession>
<name>A0A511X6B4_9PROT</name>
<dbReference type="InterPro" id="IPR050389">
    <property type="entry name" value="LysR-type_TF"/>
</dbReference>
<dbReference type="PANTHER" id="PTHR30118:SF15">
    <property type="entry name" value="TRANSCRIPTIONAL REGULATORY PROTEIN"/>
    <property type="match status" value="1"/>
</dbReference>
<dbReference type="GO" id="GO:0003700">
    <property type="term" value="F:DNA-binding transcription factor activity"/>
    <property type="evidence" value="ECO:0007669"/>
    <property type="project" value="InterPro"/>
</dbReference>
<evidence type="ECO:0000259" key="5">
    <source>
        <dbReference type="PROSITE" id="PS50931"/>
    </source>
</evidence>
<organism evidence="6 7">
    <name type="scientific">Acetobacter nitrogenifigens DSM 23921 = NBRC 105050</name>
    <dbReference type="NCBI Taxonomy" id="1120919"/>
    <lineage>
        <taxon>Bacteria</taxon>
        <taxon>Pseudomonadati</taxon>
        <taxon>Pseudomonadota</taxon>
        <taxon>Alphaproteobacteria</taxon>
        <taxon>Acetobacterales</taxon>
        <taxon>Acetobacteraceae</taxon>
        <taxon>Acetobacter</taxon>
    </lineage>
</organism>
<dbReference type="GO" id="GO:0003677">
    <property type="term" value="F:DNA binding"/>
    <property type="evidence" value="ECO:0007669"/>
    <property type="project" value="UniProtKB-KW"/>
</dbReference>
<sequence>MPKTIDLNLLHALDVLLTERSVTAAARRLGLSPSATSRTLARLRVATGDALLVQAGRSLVTTPYAEQLAERVHILAQETRTVLTPALGQVEPALLDRTFKIRANDGFVTLFAPALVAEIAKAAPLVRLCFVPKPDKDATPLRDGTIDLEIGTTGASAPEMKSQLIFRDRFIGVARKNHPLLGKPVTPQLYAACRHVVASRRGASKGPVDDALRDLGLRREVVAIVPSFLDALNIARNSDLIALVPNSSLDKQAHSLQRFELPVSTPELAISAMWHPRLDSDPGHRWLRQKLMAACKTSS</sequence>
<dbReference type="Pfam" id="PF00126">
    <property type="entry name" value="HTH_1"/>
    <property type="match status" value="1"/>
</dbReference>
<keyword evidence="2" id="KW-0805">Transcription regulation</keyword>
<dbReference type="InterPro" id="IPR036390">
    <property type="entry name" value="WH_DNA-bd_sf"/>
</dbReference>
<dbReference type="InterPro" id="IPR000847">
    <property type="entry name" value="LysR_HTH_N"/>
</dbReference>
<evidence type="ECO:0000256" key="3">
    <source>
        <dbReference type="ARBA" id="ARBA00023125"/>
    </source>
</evidence>
<evidence type="ECO:0000256" key="2">
    <source>
        <dbReference type="ARBA" id="ARBA00023015"/>
    </source>
</evidence>
<comment type="similarity">
    <text evidence="1">Belongs to the LysR transcriptional regulatory family.</text>
</comment>
<evidence type="ECO:0000313" key="7">
    <source>
        <dbReference type="Proteomes" id="UP000321635"/>
    </source>
</evidence>
<dbReference type="SUPFAM" id="SSF46785">
    <property type="entry name" value="Winged helix' DNA-binding domain"/>
    <property type="match status" value="1"/>
</dbReference>
<dbReference type="EMBL" id="BJYF01000001">
    <property type="protein sequence ID" value="GEN58496.1"/>
    <property type="molecule type" value="Genomic_DNA"/>
</dbReference>
<dbReference type="PANTHER" id="PTHR30118">
    <property type="entry name" value="HTH-TYPE TRANSCRIPTIONAL REGULATOR LEUO-RELATED"/>
    <property type="match status" value="1"/>
</dbReference>
<dbReference type="Gene3D" id="3.40.190.10">
    <property type="entry name" value="Periplasmic binding protein-like II"/>
    <property type="match status" value="2"/>
</dbReference>
<dbReference type="InterPro" id="IPR005119">
    <property type="entry name" value="LysR_subst-bd"/>
</dbReference>
<gene>
    <name evidence="6" type="ORF">ANI02nite_03800</name>
</gene>
<dbReference type="RefSeq" id="WP_026396633.1">
    <property type="nucleotide sequence ID" value="NZ_AUBI01000001.1"/>
</dbReference>
<dbReference type="Gene3D" id="1.10.10.10">
    <property type="entry name" value="Winged helix-like DNA-binding domain superfamily/Winged helix DNA-binding domain"/>
    <property type="match status" value="1"/>
</dbReference>
<keyword evidence="3" id="KW-0238">DNA-binding</keyword>
<comment type="caution">
    <text evidence="6">The sequence shown here is derived from an EMBL/GenBank/DDBJ whole genome shotgun (WGS) entry which is preliminary data.</text>
</comment>
<dbReference type="SUPFAM" id="SSF53850">
    <property type="entry name" value="Periplasmic binding protein-like II"/>
    <property type="match status" value="1"/>
</dbReference>
<proteinExistence type="inferred from homology"/>
<evidence type="ECO:0000256" key="1">
    <source>
        <dbReference type="ARBA" id="ARBA00009437"/>
    </source>
</evidence>
<dbReference type="InterPro" id="IPR036388">
    <property type="entry name" value="WH-like_DNA-bd_sf"/>
</dbReference>
<evidence type="ECO:0000256" key="4">
    <source>
        <dbReference type="ARBA" id="ARBA00023163"/>
    </source>
</evidence>
<dbReference type="CDD" id="cd08460">
    <property type="entry name" value="PBP2_DntR_like_1"/>
    <property type="match status" value="1"/>
</dbReference>
<evidence type="ECO:0000313" key="6">
    <source>
        <dbReference type="EMBL" id="GEN58496.1"/>
    </source>
</evidence>
<dbReference type="OrthoDB" id="9774011at2"/>
<keyword evidence="7" id="KW-1185">Reference proteome</keyword>
<feature type="domain" description="HTH lysR-type" evidence="5">
    <location>
        <begin position="5"/>
        <end position="62"/>
    </location>
</feature>
<dbReference type="STRING" id="1120919.GCA_000429165_00387"/>
<dbReference type="AlphaFoldDB" id="A0A511X6B4"/>
<keyword evidence="4" id="KW-0804">Transcription</keyword>
<reference evidence="6 7" key="1">
    <citation type="submission" date="2019-07" db="EMBL/GenBank/DDBJ databases">
        <title>Whole genome shotgun sequence of Acetobacter nitrogenifigens NBRC 105050.</title>
        <authorList>
            <person name="Hosoyama A."/>
            <person name="Uohara A."/>
            <person name="Ohji S."/>
            <person name="Ichikawa N."/>
        </authorList>
    </citation>
    <scope>NUCLEOTIDE SEQUENCE [LARGE SCALE GENOMIC DNA]</scope>
    <source>
        <strain evidence="6 7">NBRC 105050</strain>
    </source>
</reference>
<dbReference type="PROSITE" id="PS50931">
    <property type="entry name" value="HTH_LYSR"/>
    <property type="match status" value="1"/>
</dbReference>
<protein>
    <submittedName>
        <fullName evidence="6">LysR family transcriptional regulator</fullName>
    </submittedName>
</protein>